<organism evidence="2 3">
    <name type="scientific">Marchantia polymorpha subsp. ruderalis</name>
    <dbReference type="NCBI Taxonomy" id="1480154"/>
    <lineage>
        <taxon>Eukaryota</taxon>
        <taxon>Viridiplantae</taxon>
        <taxon>Streptophyta</taxon>
        <taxon>Embryophyta</taxon>
        <taxon>Marchantiophyta</taxon>
        <taxon>Marchantiopsida</taxon>
        <taxon>Marchantiidae</taxon>
        <taxon>Marchantiales</taxon>
        <taxon>Marchantiaceae</taxon>
        <taxon>Marchantia</taxon>
    </lineage>
</organism>
<name>A0A176W050_MARPO</name>
<proteinExistence type="predicted"/>
<dbReference type="EMBL" id="LVLJ01002284">
    <property type="protein sequence ID" value="OAE25901.1"/>
    <property type="molecule type" value="Genomic_DNA"/>
</dbReference>
<feature type="region of interest" description="Disordered" evidence="1">
    <location>
        <begin position="103"/>
        <end position="130"/>
    </location>
</feature>
<dbReference type="Proteomes" id="UP000077202">
    <property type="component" value="Unassembled WGS sequence"/>
</dbReference>
<reference evidence="2" key="1">
    <citation type="submission" date="2016-03" db="EMBL/GenBank/DDBJ databases">
        <title>Mechanisms controlling the formation of the plant cell surface in tip-growing cells are functionally conserved among land plants.</title>
        <authorList>
            <person name="Honkanen S."/>
            <person name="Jones V.A."/>
            <person name="Morieri G."/>
            <person name="Champion C."/>
            <person name="Hetherington A.J."/>
            <person name="Kelly S."/>
            <person name="Saint-Marcoux D."/>
            <person name="Proust H."/>
            <person name="Prescott H."/>
            <person name="Dolan L."/>
        </authorList>
    </citation>
    <scope>NUCLEOTIDE SEQUENCE [LARGE SCALE GENOMIC DNA]</scope>
    <source>
        <tissue evidence="2">Whole gametophyte</tissue>
    </source>
</reference>
<accession>A0A176W050</accession>
<keyword evidence="3" id="KW-1185">Reference proteome</keyword>
<evidence type="ECO:0000256" key="1">
    <source>
        <dbReference type="SAM" id="MobiDB-lite"/>
    </source>
</evidence>
<sequence>MHGDVIDLRTTYPLPMMVWVSVEVRVVASARIPVEELAQLVPVPAAVRELRRRVRDATLMSDASPTLSHVFALSEKIELNMVEERVMTSSFARNTTTTLRIPHSTAQCRPIGGGSGSREVQTQHPSGLRVPSARPPLPSFSGQPHGPSCRTCGGGHMRKDCPHEKGRQTLQARPQPAQVVGIVAVMLHEAKVVEVAKAVGVVEVPVPLSVP</sequence>
<dbReference type="AlphaFoldDB" id="A0A176W050"/>
<comment type="caution">
    <text evidence="2">The sequence shown here is derived from an EMBL/GenBank/DDBJ whole genome shotgun (WGS) entry which is preliminary data.</text>
</comment>
<protein>
    <submittedName>
        <fullName evidence="2">Uncharacterized protein</fullName>
    </submittedName>
</protein>
<evidence type="ECO:0000313" key="2">
    <source>
        <dbReference type="EMBL" id="OAE25901.1"/>
    </source>
</evidence>
<evidence type="ECO:0000313" key="3">
    <source>
        <dbReference type="Proteomes" id="UP000077202"/>
    </source>
</evidence>
<gene>
    <name evidence="2" type="ORF">AXG93_2710s1000</name>
</gene>